<feature type="chain" id="PRO_5001917924" description="Transporter" evidence="9">
    <location>
        <begin position="22"/>
        <end position="394"/>
    </location>
</feature>
<sequence length="394" mass="45860">MKRVLTVLTALMLLFSVISIGYCTDDSDSSQKVMNFNLQQAVDYALKHNRDILIQDLNVKKAELFYEKEMKRLDKYETSKEDLGKMTPEEKPWKMSAQIMEEMKNDMGVTKRAIELNFQIAKWNKEIKQNEIKYNVEKAYYDLVQALKRVEIAKESLDLAKKQYEQSKKMFELGLLSNQELLEMECAVSQAQTSYTSAQMGYQFQKMNFNNILGLPLDQEIKLDQTVQYEKHDKIELQDSIEKALKNNALLKTVKEKVELTKLVFKAAEAVYPKNTYKYKEYEIGLEEAIKNLEMVEKGIEMEVRMAYIKLLTAEKQIKTCEMAVKKSEEALRLAMLGYEAGQKTPNDVTKARIELMRAKNDLASQIYNYNIALLDFKYSTGLGKRELQEIYLR</sequence>
<comment type="caution">
    <text evidence="10">The sequence shown here is derived from an EMBL/GenBank/DDBJ whole genome shotgun (WGS) entry which is preliminary data.</text>
</comment>
<comment type="subcellular location">
    <subcellularLocation>
        <location evidence="1">Cell outer membrane</location>
    </subcellularLocation>
</comment>
<reference evidence="10 11" key="1">
    <citation type="submission" date="2013-12" db="EMBL/GenBank/DDBJ databases">
        <title>Draft genome sequence of Caloranaerobacter sp. H53214.</title>
        <authorList>
            <person name="Jiang L.J."/>
            <person name="Shao Z.Z."/>
            <person name="Long M.N."/>
        </authorList>
    </citation>
    <scope>NUCLEOTIDE SEQUENCE [LARGE SCALE GENOMIC DNA]</scope>
    <source>
        <strain evidence="10 11">H53214</strain>
    </source>
</reference>
<protein>
    <recommendedName>
        <fullName evidence="12">Transporter</fullName>
    </recommendedName>
</protein>
<dbReference type="Pfam" id="PF02321">
    <property type="entry name" value="OEP"/>
    <property type="match status" value="1"/>
</dbReference>
<evidence type="ECO:0000313" key="11">
    <source>
        <dbReference type="Proteomes" id="UP000029622"/>
    </source>
</evidence>
<keyword evidence="8" id="KW-0175">Coiled coil</keyword>
<evidence type="ECO:0000256" key="4">
    <source>
        <dbReference type="ARBA" id="ARBA00022452"/>
    </source>
</evidence>
<evidence type="ECO:0000256" key="9">
    <source>
        <dbReference type="SAM" id="SignalP"/>
    </source>
</evidence>
<dbReference type="GO" id="GO:0015288">
    <property type="term" value="F:porin activity"/>
    <property type="evidence" value="ECO:0007669"/>
    <property type="project" value="TreeGrafter"/>
</dbReference>
<evidence type="ECO:0000313" key="10">
    <source>
        <dbReference type="EMBL" id="KGG80984.1"/>
    </source>
</evidence>
<dbReference type="PANTHER" id="PTHR30026">
    <property type="entry name" value="OUTER MEMBRANE PROTEIN TOLC"/>
    <property type="match status" value="1"/>
</dbReference>
<accession>A0A096CWP5</accession>
<dbReference type="Gene3D" id="1.20.1600.10">
    <property type="entry name" value="Outer membrane efflux proteins (OEP)"/>
    <property type="match status" value="2"/>
</dbReference>
<evidence type="ECO:0000256" key="6">
    <source>
        <dbReference type="ARBA" id="ARBA00023136"/>
    </source>
</evidence>
<keyword evidence="3" id="KW-0813">Transport</keyword>
<dbReference type="GO" id="GO:1990281">
    <property type="term" value="C:efflux pump complex"/>
    <property type="evidence" value="ECO:0007669"/>
    <property type="project" value="TreeGrafter"/>
</dbReference>
<organism evidence="10 11">
    <name type="scientific">Caloranaerobacter azorensis H53214</name>
    <dbReference type="NCBI Taxonomy" id="1156417"/>
    <lineage>
        <taxon>Bacteria</taxon>
        <taxon>Bacillati</taxon>
        <taxon>Bacillota</taxon>
        <taxon>Tissierellia</taxon>
        <taxon>Tissierellales</taxon>
        <taxon>Thermohalobacteraceae</taxon>
        <taxon>Caloranaerobacter</taxon>
    </lineage>
</organism>
<dbReference type="GO" id="GO:0015562">
    <property type="term" value="F:efflux transmembrane transporter activity"/>
    <property type="evidence" value="ECO:0007669"/>
    <property type="project" value="InterPro"/>
</dbReference>
<dbReference type="InterPro" id="IPR003423">
    <property type="entry name" value="OMP_efflux"/>
</dbReference>
<evidence type="ECO:0008006" key="12">
    <source>
        <dbReference type="Google" id="ProtNLM"/>
    </source>
</evidence>
<evidence type="ECO:0000256" key="8">
    <source>
        <dbReference type="SAM" id="Coils"/>
    </source>
</evidence>
<dbReference type="Proteomes" id="UP000029622">
    <property type="component" value="Unassembled WGS sequence"/>
</dbReference>
<evidence type="ECO:0000256" key="2">
    <source>
        <dbReference type="ARBA" id="ARBA00007613"/>
    </source>
</evidence>
<name>A0A096CWP5_9FIRM</name>
<dbReference type="PANTHER" id="PTHR30026:SF20">
    <property type="entry name" value="OUTER MEMBRANE PROTEIN TOLC"/>
    <property type="match status" value="1"/>
</dbReference>
<dbReference type="EMBL" id="AZTB01000009">
    <property type="protein sequence ID" value="KGG80984.1"/>
    <property type="molecule type" value="Genomic_DNA"/>
</dbReference>
<evidence type="ECO:0000256" key="7">
    <source>
        <dbReference type="ARBA" id="ARBA00023237"/>
    </source>
</evidence>
<keyword evidence="7" id="KW-0998">Cell outer membrane</keyword>
<dbReference type="RefSeq" id="WP_035162338.1">
    <property type="nucleotide sequence ID" value="NZ_AZTB01000009.1"/>
</dbReference>
<keyword evidence="5" id="KW-0812">Transmembrane</keyword>
<keyword evidence="4" id="KW-1134">Transmembrane beta strand</keyword>
<evidence type="ECO:0000256" key="3">
    <source>
        <dbReference type="ARBA" id="ARBA00022448"/>
    </source>
</evidence>
<evidence type="ECO:0000256" key="5">
    <source>
        <dbReference type="ARBA" id="ARBA00022692"/>
    </source>
</evidence>
<keyword evidence="9" id="KW-0732">Signal</keyword>
<dbReference type="STRING" id="1156417.Y919_03165"/>
<feature type="coiled-coil region" evidence="8">
    <location>
        <begin position="143"/>
        <end position="170"/>
    </location>
</feature>
<gene>
    <name evidence="10" type="ORF">Y919_03165</name>
</gene>
<comment type="similarity">
    <text evidence="2">Belongs to the outer membrane factor (OMF) (TC 1.B.17) family.</text>
</comment>
<dbReference type="GO" id="GO:0009279">
    <property type="term" value="C:cell outer membrane"/>
    <property type="evidence" value="ECO:0007669"/>
    <property type="project" value="UniProtKB-SubCell"/>
</dbReference>
<keyword evidence="6" id="KW-0472">Membrane</keyword>
<dbReference type="SUPFAM" id="SSF56954">
    <property type="entry name" value="Outer membrane efflux proteins (OEP)"/>
    <property type="match status" value="1"/>
</dbReference>
<dbReference type="AlphaFoldDB" id="A0A096CWP5"/>
<proteinExistence type="inferred from homology"/>
<feature type="signal peptide" evidence="9">
    <location>
        <begin position="1"/>
        <end position="21"/>
    </location>
</feature>
<dbReference type="InterPro" id="IPR051906">
    <property type="entry name" value="TolC-like"/>
</dbReference>
<evidence type="ECO:0000256" key="1">
    <source>
        <dbReference type="ARBA" id="ARBA00004442"/>
    </source>
</evidence>